<dbReference type="EMBL" id="UINC01097151">
    <property type="protein sequence ID" value="SVC54620.1"/>
    <property type="molecule type" value="Genomic_DNA"/>
</dbReference>
<dbReference type="Pfam" id="PF00892">
    <property type="entry name" value="EamA"/>
    <property type="match status" value="2"/>
</dbReference>
<proteinExistence type="predicted"/>
<feature type="domain" description="EamA" evidence="2">
    <location>
        <begin position="6"/>
        <end position="132"/>
    </location>
</feature>
<dbReference type="SUPFAM" id="SSF103481">
    <property type="entry name" value="Multidrug resistance efflux transporter EmrE"/>
    <property type="match status" value="1"/>
</dbReference>
<reference evidence="3" key="1">
    <citation type="submission" date="2018-05" db="EMBL/GenBank/DDBJ databases">
        <authorList>
            <person name="Lanie J.A."/>
            <person name="Ng W.-L."/>
            <person name="Kazmierczak K.M."/>
            <person name="Andrzejewski T.M."/>
            <person name="Davidsen T.M."/>
            <person name="Wayne K.J."/>
            <person name="Tettelin H."/>
            <person name="Glass J.I."/>
            <person name="Rusch D."/>
            <person name="Podicherti R."/>
            <person name="Tsui H.-C.T."/>
            <person name="Winkler M.E."/>
        </authorList>
    </citation>
    <scope>NUCLEOTIDE SEQUENCE</scope>
</reference>
<evidence type="ECO:0000256" key="1">
    <source>
        <dbReference type="SAM" id="Phobius"/>
    </source>
</evidence>
<name>A0A382N1F8_9ZZZZ</name>
<protein>
    <recommendedName>
        <fullName evidence="2">EamA domain-containing protein</fullName>
    </recommendedName>
</protein>
<feature type="transmembrane region" description="Helical" evidence="1">
    <location>
        <begin position="6"/>
        <end position="22"/>
    </location>
</feature>
<feature type="transmembrane region" description="Helical" evidence="1">
    <location>
        <begin position="241"/>
        <end position="263"/>
    </location>
</feature>
<feature type="transmembrane region" description="Helical" evidence="1">
    <location>
        <begin position="270"/>
        <end position="288"/>
    </location>
</feature>
<sequence>MSISVVLLVVISALLHPLRVFLIKGDSTPEGLTLSVVFIFGCMSFFQIVLMGINPWKVFEIWPLIAISSLGLLLHFWCIVKSLRVGDFSVNYPIIRSSPLFVVVAGYLFLNHHYSMEILLGIAIVIISAFMIQYTPGGKFFSKPASLLLAVLAMCFHGIITLADAEAMKYVEPAAFLFIQYLFVTPAMALMFILTRPSGKNIYEYLFLGWKTKPLRFFFAGFTAYISYLLILYSFRMGANVAAVSAIRQISIPFSVLIGGFYLMEKKMNYRLFWSLLLTLGVIIIIVSS</sequence>
<keyword evidence="1" id="KW-0472">Membrane</keyword>
<dbReference type="InterPro" id="IPR037185">
    <property type="entry name" value="EmrE-like"/>
</dbReference>
<gene>
    <name evidence="3" type="ORF">METZ01_LOCUS307474</name>
</gene>
<dbReference type="AlphaFoldDB" id="A0A382N1F8"/>
<keyword evidence="1" id="KW-0812">Transmembrane</keyword>
<dbReference type="GO" id="GO:0016020">
    <property type="term" value="C:membrane"/>
    <property type="evidence" value="ECO:0007669"/>
    <property type="project" value="InterPro"/>
</dbReference>
<feature type="transmembrane region" description="Helical" evidence="1">
    <location>
        <begin position="34"/>
        <end position="55"/>
    </location>
</feature>
<feature type="domain" description="EamA" evidence="2">
    <location>
        <begin position="147"/>
        <end position="286"/>
    </location>
</feature>
<dbReference type="InterPro" id="IPR000620">
    <property type="entry name" value="EamA_dom"/>
</dbReference>
<evidence type="ECO:0000259" key="2">
    <source>
        <dbReference type="Pfam" id="PF00892"/>
    </source>
</evidence>
<feature type="transmembrane region" description="Helical" evidence="1">
    <location>
        <begin position="215"/>
        <end position="235"/>
    </location>
</feature>
<feature type="transmembrane region" description="Helical" evidence="1">
    <location>
        <begin position="175"/>
        <end position="194"/>
    </location>
</feature>
<feature type="transmembrane region" description="Helical" evidence="1">
    <location>
        <begin position="92"/>
        <end position="110"/>
    </location>
</feature>
<accession>A0A382N1F8</accession>
<feature type="transmembrane region" description="Helical" evidence="1">
    <location>
        <begin position="61"/>
        <end position="80"/>
    </location>
</feature>
<organism evidence="3">
    <name type="scientific">marine metagenome</name>
    <dbReference type="NCBI Taxonomy" id="408172"/>
    <lineage>
        <taxon>unclassified sequences</taxon>
        <taxon>metagenomes</taxon>
        <taxon>ecological metagenomes</taxon>
    </lineage>
</organism>
<evidence type="ECO:0000313" key="3">
    <source>
        <dbReference type="EMBL" id="SVC54620.1"/>
    </source>
</evidence>
<keyword evidence="1" id="KW-1133">Transmembrane helix</keyword>
<dbReference type="Gene3D" id="1.10.3730.20">
    <property type="match status" value="1"/>
</dbReference>
<feature type="transmembrane region" description="Helical" evidence="1">
    <location>
        <begin position="146"/>
        <end position="163"/>
    </location>
</feature>
<feature type="transmembrane region" description="Helical" evidence="1">
    <location>
        <begin position="116"/>
        <end position="134"/>
    </location>
</feature>